<name>A0ABS7E975_9GAMM</name>
<dbReference type="EMBL" id="JAHZST010000015">
    <property type="protein sequence ID" value="MBW8185562.1"/>
    <property type="molecule type" value="Genomic_DNA"/>
</dbReference>
<dbReference type="PROSITE" id="PS51257">
    <property type="entry name" value="PROKAR_LIPOPROTEIN"/>
    <property type="match status" value="1"/>
</dbReference>
<dbReference type="Pfam" id="PF11454">
    <property type="entry name" value="DUF3016"/>
    <property type="match status" value="1"/>
</dbReference>
<sequence>MKYPFSLLTLIFMAILTGCTSTAENAPVDNYITHDGNLAIIWKDPNQYTDIESTIWLQSKFTPYLFTELTEELGKQVNPVLGKDQKLDIMVTNLDLAGDVQPTFGASADDIRVVSELYPPKINFDYSLSQNGKVIKSGSEKLQNMSFLFGIQPITSQPFAYESDLLKKWFKKEIKPDLIKR</sequence>
<gene>
    <name evidence="2" type="ORF">K0625_18130</name>
</gene>
<evidence type="ECO:0000313" key="3">
    <source>
        <dbReference type="Proteomes" id="UP001195963"/>
    </source>
</evidence>
<dbReference type="RefSeq" id="WP_220110972.1">
    <property type="nucleotide sequence ID" value="NZ_JAHZST010000015.1"/>
</dbReference>
<protein>
    <submittedName>
        <fullName evidence="2">DUF3016 domain-containing protein</fullName>
    </submittedName>
</protein>
<organism evidence="2 3">
    <name type="scientific">Shewanella nanhaiensis</name>
    <dbReference type="NCBI Taxonomy" id="2864872"/>
    <lineage>
        <taxon>Bacteria</taxon>
        <taxon>Pseudomonadati</taxon>
        <taxon>Pseudomonadota</taxon>
        <taxon>Gammaproteobacteria</taxon>
        <taxon>Alteromonadales</taxon>
        <taxon>Shewanellaceae</taxon>
        <taxon>Shewanella</taxon>
    </lineage>
</organism>
<evidence type="ECO:0000313" key="2">
    <source>
        <dbReference type="EMBL" id="MBW8185562.1"/>
    </source>
</evidence>
<feature type="chain" id="PRO_5046582995" evidence="1">
    <location>
        <begin position="24"/>
        <end position="181"/>
    </location>
</feature>
<keyword evidence="1" id="KW-0732">Signal</keyword>
<comment type="caution">
    <text evidence="2">The sequence shown here is derived from an EMBL/GenBank/DDBJ whole genome shotgun (WGS) entry which is preliminary data.</text>
</comment>
<dbReference type="Proteomes" id="UP001195963">
    <property type="component" value="Unassembled WGS sequence"/>
</dbReference>
<feature type="signal peptide" evidence="1">
    <location>
        <begin position="1"/>
        <end position="23"/>
    </location>
</feature>
<accession>A0ABS7E975</accession>
<dbReference type="InterPro" id="IPR021557">
    <property type="entry name" value="DUF3016"/>
</dbReference>
<evidence type="ECO:0000256" key="1">
    <source>
        <dbReference type="SAM" id="SignalP"/>
    </source>
</evidence>
<proteinExistence type="predicted"/>
<keyword evidence="3" id="KW-1185">Reference proteome</keyword>
<reference evidence="2 3" key="1">
    <citation type="submission" date="2021-07" db="EMBL/GenBank/DDBJ databases">
        <title>Shewanella sp. nov, isolated from SCS.</title>
        <authorList>
            <person name="Cao W.R."/>
        </authorList>
    </citation>
    <scope>NUCLEOTIDE SEQUENCE [LARGE SCALE GENOMIC DNA]</scope>
    <source>
        <strain evidence="2 3">NR704-98</strain>
    </source>
</reference>